<dbReference type="KEGG" id="vhl:BME96_03530"/>
<evidence type="ECO:0008006" key="4">
    <source>
        <dbReference type="Google" id="ProtNLM"/>
    </source>
</evidence>
<reference evidence="2 3" key="1">
    <citation type="submission" date="2016-11" db="EMBL/GenBank/DDBJ databases">
        <title>Complete genome sequencing of Virgibacillus halodenitrificans PDB-F2.</title>
        <authorList>
            <person name="Sun Z."/>
            <person name="Zhou Y."/>
            <person name="Li H."/>
        </authorList>
    </citation>
    <scope>NUCLEOTIDE SEQUENCE [LARGE SCALE GENOMIC DNA]</scope>
    <source>
        <strain evidence="2 3">PDB-F2</strain>
    </source>
</reference>
<feature type="transmembrane region" description="Helical" evidence="1">
    <location>
        <begin position="57"/>
        <end position="78"/>
    </location>
</feature>
<sequence length="89" mass="9801">MTLFFIIAPLTFILLTSLNWFFGRSKSPLAYLIPISVIFISMILIIIAFLINDLEGIGIIGFALFIGAAVALLITAIISSSKELKKHLF</sequence>
<dbReference type="EMBL" id="CP017962">
    <property type="protein sequence ID" value="APC47296.1"/>
    <property type="molecule type" value="Genomic_DNA"/>
</dbReference>
<evidence type="ECO:0000256" key="1">
    <source>
        <dbReference type="SAM" id="Phobius"/>
    </source>
</evidence>
<dbReference type="Proteomes" id="UP000182945">
    <property type="component" value="Chromosome"/>
</dbReference>
<keyword evidence="1" id="KW-0812">Transmembrane</keyword>
<feature type="transmembrane region" description="Helical" evidence="1">
    <location>
        <begin position="29"/>
        <end position="51"/>
    </location>
</feature>
<dbReference type="RefSeq" id="WP_071648283.1">
    <property type="nucleotide sequence ID" value="NZ_CP017962.1"/>
</dbReference>
<proteinExistence type="predicted"/>
<keyword evidence="1" id="KW-1133">Transmembrane helix</keyword>
<dbReference type="AlphaFoldDB" id="A0AAC9IW68"/>
<protein>
    <recommendedName>
        <fullName evidence="4">YesK-like protein</fullName>
    </recommendedName>
</protein>
<dbReference type="GeneID" id="71513457"/>
<gene>
    <name evidence="2" type="ORF">BME96_03530</name>
</gene>
<organism evidence="2 3">
    <name type="scientific">Virgibacillus halodenitrificans</name>
    <name type="common">Bacillus halodenitrificans</name>
    <dbReference type="NCBI Taxonomy" id="1482"/>
    <lineage>
        <taxon>Bacteria</taxon>
        <taxon>Bacillati</taxon>
        <taxon>Bacillota</taxon>
        <taxon>Bacilli</taxon>
        <taxon>Bacillales</taxon>
        <taxon>Bacillaceae</taxon>
        <taxon>Virgibacillus</taxon>
    </lineage>
</organism>
<evidence type="ECO:0000313" key="2">
    <source>
        <dbReference type="EMBL" id="APC47296.1"/>
    </source>
</evidence>
<feature type="transmembrane region" description="Helical" evidence="1">
    <location>
        <begin position="6"/>
        <end position="22"/>
    </location>
</feature>
<accession>A0AAC9IW68</accession>
<evidence type="ECO:0000313" key="3">
    <source>
        <dbReference type="Proteomes" id="UP000182945"/>
    </source>
</evidence>
<name>A0AAC9IW68_VIRHA</name>
<keyword evidence="1" id="KW-0472">Membrane</keyword>